<keyword evidence="3" id="KW-1185">Reference proteome</keyword>
<evidence type="ECO:0000313" key="2">
    <source>
        <dbReference type="EMBL" id="KIK55788.1"/>
    </source>
</evidence>
<accession>A0A0D0CKV5</accession>
<keyword evidence="1" id="KW-0812">Transmembrane</keyword>
<keyword evidence="1" id="KW-1133">Transmembrane helix</keyword>
<evidence type="ECO:0000313" key="3">
    <source>
        <dbReference type="Proteomes" id="UP000053593"/>
    </source>
</evidence>
<proteinExistence type="predicted"/>
<dbReference type="EMBL" id="KN834803">
    <property type="protein sequence ID" value="KIK55788.1"/>
    <property type="molecule type" value="Genomic_DNA"/>
</dbReference>
<keyword evidence="1" id="KW-0472">Membrane</keyword>
<name>A0A0D0CKV5_9AGAR</name>
<dbReference type="Proteomes" id="UP000053593">
    <property type="component" value="Unassembled WGS sequence"/>
</dbReference>
<organism evidence="2 3">
    <name type="scientific">Collybiopsis luxurians FD-317 M1</name>
    <dbReference type="NCBI Taxonomy" id="944289"/>
    <lineage>
        <taxon>Eukaryota</taxon>
        <taxon>Fungi</taxon>
        <taxon>Dikarya</taxon>
        <taxon>Basidiomycota</taxon>
        <taxon>Agaricomycotina</taxon>
        <taxon>Agaricomycetes</taxon>
        <taxon>Agaricomycetidae</taxon>
        <taxon>Agaricales</taxon>
        <taxon>Marasmiineae</taxon>
        <taxon>Omphalotaceae</taxon>
        <taxon>Collybiopsis</taxon>
        <taxon>Collybiopsis luxurians</taxon>
    </lineage>
</organism>
<dbReference type="HOGENOM" id="CLU_2886011_0_0_1"/>
<sequence length="63" mass="7119">MMIITLIVIASFTKFAKFQCIWVCGCYSYVFYGCFAHTTYRDICIILSGWVVGVAAGYMLSQI</sequence>
<reference evidence="2 3" key="1">
    <citation type="submission" date="2014-04" db="EMBL/GenBank/DDBJ databases">
        <title>Evolutionary Origins and Diversification of the Mycorrhizal Mutualists.</title>
        <authorList>
            <consortium name="DOE Joint Genome Institute"/>
            <consortium name="Mycorrhizal Genomics Consortium"/>
            <person name="Kohler A."/>
            <person name="Kuo A."/>
            <person name="Nagy L.G."/>
            <person name="Floudas D."/>
            <person name="Copeland A."/>
            <person name="Barry K.W."/>
            <person name="Cichocki N."/>
            <person name="Veneault-Fourrey C."/>
            <person name="LaButti K."/>
            <person name="Lindquist E.A."/>
            <person name="Lipzen A."/>
            <person name="Lundell T."/>
            <person name="Morin E."/>
            <person name="Murat C."/>
            <person name="Riley R."/>
            <person name="Ohm R."/>
            <person name="Sun H."/>
            <person name="Tunlid A."/>
            <person name="Henrissat B."/>
            <person name="Grigoriev I.V."/>
            <person name="Hibbett D.S."/>
            <person name="Martin F."/>
        </authorList>
    </citation>
    <scope>NUCLEOTIDE SEQUENCE [LARGE SCALE GENOMIC DNA]</scope>
    <source>
        <strain evidence="2 3">FD-317 M1</strain>
    </source>
</reference>
<evidence type="ECO:0000256" key="1">
    <source>
        <dbReference type="SAM" id="Phobius"/>
    </source>
</evidence>
<gene>
    <name evidence="2" type="ORF">GYMLUDRAFT_831794</name>
</gene>
<protein>
    <submittedName>
        <fullName evidence="2">Uncharacterized protein</fullName>
    </submittedName>
</protein>
<feature type="transmembrane region" description="Helical" evidence="1">
    <location>
        <begin position="40"/>
        <end position="60"/>
    </location>
</feature>
<dbReference type="AlphaFoldDB" id="A0A0D0CKV5"/>